<feature type="active site" description="Schiff-base intermediate with substrate" evidence="13">
    <location>
        <position position="161"/>
    </location>
</feature>
<evidence type="ECO:0000256" key="7">
    <source>
        <dbReference type="ARBA" id="ARBA00022915"/>
    </source>
</evidence>
<keyword evidence="10" id="KW-0704">Schiff base</keyword>
<dbReference type="PANTHER" id="PTHR12128">
    <property type="entry name" value="DIHYDRODIPICOLINATE SYNTHASE"/>
    <property type="match status" value="1"/>
</dbReference>
<gene>
    <name evidence="15" type="ORF">PHATRDRAFT_11151</name>
</gene>
<dbReference type="InterPro" id="IPR005263">
    <property type="entry name" value="DapA"/>
</dbReference>
<dbReference type="Proteomes" id="UP000000759">
    <property type="component" value="Chromosome 5"/>
</dbReference>
<dbReference type="InParanoid" id="B7FVC5"/>
<reference evidence="15 16" key="1">
    <citation type="journal article" date="2008" name="Nature">
        <title>The Phaeodactylum genome reveals the evolutionary history of diatom genomes.</title>
        <authorList>
            <person name="Bowler C."/>
            <person name="Allen A.E."/>
            <person name="Badger J.H."/>
            <person name="Grimwood J."/>
            <person name="Jabbari K."/>
            <person name="Kuo A."/>
            <person name="Maheswari U."/>
            <person name="Martens C."/>
            <person name="Maumus F."/>
            <person name="Otillar R.P."/>
            <person name="Rayko E."/>
            <person name="Salamov A."/>
            <person name="Vandepoele K."/>
            <person name="Beszteri B."/>
            <person name="Gruber A."/>
            <person name="Heijde M."/>
            <person name="Katinka M."/>
            <person name="Mock T."/>
            <person name="Valentin K."/>
            <person name="Verret F."/>
            <person name="Berges J.A."/>
            <person name="Brownlee C."/>
            <person name="Cadoret J.P."/>
            <person name="Chiovitti A."/>
            <person name="Choi C.J."/>
            <person name="Coesel S."/>
            <person name="De Martino A."/>
            <person name="Detter J.C."/>
            <person name="Durkin C."/>
            <person name="Falciatore A."/>
            <person name="Fournet J."/>
            <person name="Haruta M."/>
            <person name="Huysman M.J."/>
            <person name="Jenkins B.D."/>
            <person name="Jiroutova K."/>
            <person name="Jorgensen R.E."/>
            <person name="Joubert Y."/>
            <person name="Kaplan A."/>
            <person name="Kroger N."/>
            <person name="Kroth P.G."/>
            <person name="La Roche J."/>
            <person name="Lindquist E."/>
            <person name="Lommer M."/>
            <person name="Martin-Jezequel V."/>
            <person name="Lopez P.J."/>
            <person name="Lucas S."/>
            <person name="Mangogna M."/>
            <person name="McGinnis K."/>
            <person name="Medlin L.K."/>
            <person name="Montsant A."/>
            <person name="Oudot-Le Secq M.P."/>
            <person name="Napoli C."/>
            <person name="Obornik M."/>
            <person name="Parker M.S."/>
            <person name="Petit J.L."/>
            <person name="Porcel B.M."/>
            <person name="Poulsen N."/>
            <person name="Robison M."/>
            <person name="Rychlewski L."/>
            <person name="Rynearson T.A."/>
            <person name="Schmutz J."/>
            <person name="Shapiro H."/>
            <person name="Siaut M."/>
            <person name="Stanley M."/>
            <person name="Sussman M.R."/>
            <person name="Taylor A.R."/>
            <person name="Vardi A."/>
            <person name="von Dassow P."/>
            <person name="Vyverman W."/>
            <person name="Willis A."/>
            <person name="Wyrwicz L.S."/>
            <person name="Rokhsar D.S."/>
            <person name="Weissenbach J."/>
            <person name="Armbrust E.V."/>
            <person name="Green B.R."/>
            <person name="Van de Peer Y."/>
            <person name="Grigoriev I.V."/>
        </authorList>
    </citation>
    <scope>NUCLEOTIDE SEQUENCE [LARGE SCALE GENOMIC DNA]</scope>
    <source>
        <strain evidence="15 16">CCAP 1055/1</strain>
    </source>
</reference>
<keyword evidence="6" id="KW-0028">Amino-acid biosynthesis</keyword>
<dbReference type="PROSITE" id="PS00666">
    <property type="entry name" value="DHDPS_2"/>
    <property type="match status" value="1"/>
</dbReference>
<dbReference type="eggNOG" id="ENOG502QQ8M">
    <property type="taxonomic scope" value="Eukaryota"/>
</dbReference>
<dbReference type="PRINTS" id="PR00146">
    <property type="entry name" value="DHPICSNTHASE"/>
</dbReference>
<reference evidence="16" key="2">
    <citation type="submission" date="2008-08" db="EMBL/GenBank/DDBJ databases">
        <authorList>
            <consortium name="Diatom Consortium"/>
            <person name="Grigoriev I."/>
            <person name="Grimwood J."/>
            <person name="Kuo A."/>
            <person name="Otillar R.P."/>
            <person name="Salamov A."/>
            <person name="Detter J.C."/>
            <person name="Lindquist E."/>
            <person name="Shapiro H."/>
            <person name="Lucas S."/>
            <person name="Glavina del Rio T."/>
            <person name="Pitluck S."/>
            <person name="Rokhsar D."/>
            <person name="Bowler C."/>
        </authorList>
    </citation>
    <scope>GENOME REANNOTATION</scope>
    <source>
        <strain evidence="16">CCAP 1055/1</strain>
    </source>
</reference>
<dbReference type="AlphaFoldDB" id="B7FVC5"/>
<accession>B7FVC5</accession>
<dbReference type="PaxDb" id="2850-Phatr11151"/>
<keyword evidence="8" id="KW-0457">Lysine biosynthesis</keyword>
<dbReference type="GO" id="GO:0009089">
    <property type="term" value="P:lysine biosynthetic process via diaminopimelate"/>
    <property type="evidence" value="ECO:0007669"/>
    <property type="project" value="UniProtKB-UniPathway"/>
</dbReference>
<dbReference type="Gene3D" id="3.20.20.70">
    <property type="entry name" value="Aldolase class I"/>
    <property type="match status" value="1"/>
</dbReference>
<dbReference type="UniPathway" id="UPA00034">
    <property type="reaction ID" value="UER00017"/>
</dbReference>
<dbReference type="SUPFAM" id="SSF51569">
    <property type="entry name" value="Aldolase"/>
    <property type="match status" value="1"/>
</dbReference>
<keyword evidence="7" id="KW-0220">Diaminopimelate biosynthesis</keyword>
<dbReference type="STRING" id="556484.B7FVC5"/>
<dbReference type="KEGG" id="pti:PHATRDRAFT_11151"/>
<evidence type="ECO:0000256" key="8">
    <source>
        <dbReference type="ARBA" id="ARBA00023154"/>
    </source>
</evidence>
<keyword evidence="16" id="KW-1185">Reference proteome</keyword>
<evidence type="ECO:0000256" key="4">
    <source>
        <dbReference type="ARBA" id="ARBA00012086"/>
    </source>
</evidence>
<dbReference type="EMBL" id="CM000608">
    <property type="protein sequence ID" value="EEC49602.1"/>
    <property type="molecule type" value="Genomic_DNA"/>
</dbReference>
<evidence type="ECO:0000256" key="1">
    <source>
        <dbReference type="ARBA" id="ARBA00003294"/>
    </source>
</evidence>
<evidence type="ECO:0000256" key="5">
    <source>
        <dbReference type="ARBA" id="ARBA00022490"/>
    </source>
</evidence>
<evidence type="ECO:0000256" key="6">
    <source>
        <dbReference type="ARBA" id="ARBA00022605"/>
    </source>
</evidence>
<evidence type="ECO:0000313" key="15">
    <source>
        <dbReference type="EMBL" id="EEC49602.1"/>
    </source>
</evidence>
<evidence type="ECO:0000313" key="16">
    <source>
        <dbReference type="Proteomes" id="UP000000759"/>
    </source>
</evidence>
<dbReference type="PIRSF" id="PIRSF001365">
    <property type="entry name" value="DHDPS"/>
    <property type="match status" value="1"/>
</dbReference>
<dbReference type="HOGENOM" id="CLU_049343_7_0_1"/>
<evidence type="ECO:0000256" key="13">
    <source>
        <dbReference type="PIRSR" id="PIRSR001365-1"/>
    </source>
</evidence>
<evidence type="ECO:0000256" key="3">
    <source>
        <dbReference type="ARBA" id="ARBA00007592"/>
    </source>
</evidence>
<evidence type="ECO:0000256" key="14">
    <source>
        <dbReference type="PIRSR" id="PIRSR001365-2"/>
    </source>
</evidence>
<dbReference type="SMART" id="SM01130">
    <property type="entry name" value="DHDPS"/>
    <property type="match status" value="1"/>
</dbReference>
<keyword evidence="9 12" id="KW-0456">Lyase</keyword>
<evidence type="ECO:0000256" key="11">
    <source>
        <dbReference type="ARBA" id="ARBA00047836"/>
    </source>
</evidence>
<dbReference type="RefSeq" id="XP_002178904.1">
    <property type="nucleotide sequence ID" value="XM_002178868.1"/>
</dbReference>
<dbReference type="InterPro" id="IPR002220">
    <property type="entry name" value="DapA-like"/>
</dbReference>
<feature type="active site" description="Proton donor/acceptor" evidence="13">
    <location>
        <position position="133"/>
    </location>
</feature>
<dbReference type="GeneID" id="7199535"/>
<comment type="pathway">
    <text evidence="2">Amino-acid biosynthesis; L-lysine biosynthesis via DAP pathway; (S)-tetrahydrodipicolinate from L-aspartate: step 3/4.</text>
</comment>
<comment type="similarity">
    <text evidence="3 12">Belongs to the DapA family.</text>
</comment>
<dbReference type="HAMAP" id="MF_00418">
    <property type="entry name" value="DapA"/>
    <property type="match status" value="1"/>
</dbReference>
<organism evidence="15 16">
    <name type="scientific">Phaeodactylum tricornutum (strain CCAP 1055/1)</name>
    <dbReference type="NCBI Taxonomy" id="556484"/>
    <lineage>
        <taxon>Eukaryota</taxon>
        <taxon>Sar</taxon>
        <taxon>Stramenopiles</taxon>
        <taxon>Ochrophyta</taxon>
        <taxon>Bacillariophyta</taxon>
        <taxon>Bacillariophyceae</taxon>
        <taxon>Bacillariophycidae</taxon>
        <taxon>Naviculales</taxon>
        <taxon>Phaeodactylaceae</taxon>
        <taxon>Phaeodactylum</taxon>
    </lineage>
</organism>
<evidence type="ECO:0000256" key="9">
    <source>
        <dbReference type="ARBA" id="ARBA00023239"/>
    </source>
</evidence>
<dbReference type="GO" id="GO:0008840">
    <property type="term" value="F:4-hydroxy-tetrahydrodipicolinate synthase activity"/>
    <property type="evidence" value="ECO:0007669"/>
    <property type="project" value="UniProtKB-EC"/>
</dbReference>
<protein>
    <recommendedName>
        <fullName evidence="4">4-hydroxy-tetrahydrodipicolinate synthase</fullName>
        <ecNumber evidence="4">4.3.3.7</ecNumber>
    </recommendedName>
</protein>
<dbReference type="InterPro" id="IPR020625">
    <property type="entry name" value="Schiff_base-form_aldolases_AS"/>
</dbReference>
<proteinExistence type="inferred from homology"/>
<dbReference type="OrthoDB" id="191315at2759"/>
<feature type="binding site" evidence="14">
    <location>
        <position position="46"/>
    </location>
    <ligand>
        <name>pyruvate</name>
        <dbReference type="ChEBI" id="CHEBI:15361"/>
    </ligand>
</feature>
<feature type="binding site" evidence="14">
    <location>
        <position position="203"/>
    </location>
    <ligand>
        <name>pyruvate</name>
        <dbReference type="ChEBI" id="CHEBI:15361"/>
    </ligand>
</feature>
<sequence length="292" mass="31667">MKPGSTVALITPFSVDTGNIDYQGLRQLLRYHVEAGTDNLCILGTTGEASSMTMEERQQVLQIAVEEVKGVMPILVGTGTINPDNVKAQTLQAMDLGCDAALVVTPYYVKPPQRCLVQHMVTTADLGLPVVIYNVPGRTGVNFLDENIAIASQHENVVGLKDATGDLTRIEQVRPLVGDDFLLYSGDDGTSLEYLRRGGDGFISVTANIAAAAMKDLVTAVREQRMDDADAINRRLDILHQKLFLESNPIPTKWAAAKLGLVDSAYCRRPLAEFDSALHAELEQALQDAGML</sequence>
<dbReference type="CDD" id="cd00950">
    <property type="entry name" value="DHDPS"/>
    <property type="match status" value="1"/>
</dbReference>
<dbReference type="Pfam" id="PF00701">
    <property type="entry name" value="DHDPS"/>
    <property type="match status" value="1"/>
</dbReference>
<dbReference type="GO" id="GO:0019877">
    <property type="term" value="P:diaminopimelate biosynthetic process"/>
    <property type="evidence" value="ECO:0007669"/>
    <property type="project" value="UniProtKB-KW"/>
</dbReference>
<evidence type="ECO:0000256" key="10">
    <source>
        <dbReference type="ARBA" id="ARBA00023270"/>
    </source>
</evidence>
<comment type="function">
    <text evidence="1">Catalyzes the condensation of (S)-aspartate-beta-semialdehyde [(S)-ASA] and pyruvate to 4-hydroxy-tetrahydrodipicolinate (HTPA).</text>
</comment>
<evidence type="ECO:0000256" key="12">
    <source>
        <dbReference type="PIRNR" id="PIRNR001365"/>
    </source>
</evidence>
<keyword evidence="5" id="KW-0963">Cytoplasm</keyword>
<dbReference type="EC" id="4.3.3.7" evidence="4"/>
<dbReference type="PANTHER" id="PTHR12128:SF66">
    <property type="entry name" value="4-HYDROXY-2-OXOGLUTARATE ALDOLASE, MITOCHONDRIAL"/>
    <property type="match status" value="1"/>
</dbReference>
<dbReference type="NCBIfam" id="TIGR00674">
    <property type="entry name" value="dapA"/>
    <property type="match status" value="1"/>
</dbReference>
<dbReference type="InterPro" id="IPR013785">
    <property type="entry name" value="Aldolase_TIM"/>
</dbReference>
<name>B7FVC5_PHATC</name>
<comment type="catalytic activity">
    <reaction evidence="11">
        <text>L-aspartate 4-semialdehyde + pyruvate = (2S,4S)-4-hydroxy-2,3,4,5-tetrahydrodipicolinate + H2O + H(+)</text>
        <dbReference type="Rhea" id="RHEA:34171"/>
        <dbReference type="ChEBI" id="CHEBI:15361"/>
        <dbReference type="ChEBI" id="CHEBI:15377"/>
        <dbReference type="ChEBI" id="CHEBI:15378"/>
        <dbReference type="ChEBI" id="CHEBI:67139"/>
        <dbReference type="ChEBI" id="CHEBI:537519"/>
        <dbReference type="EC" id="4.3.3.7"/>
    </reaction>
</comment>
<evidence type="ECO:0000256" key="2">
    <source>
        <dbReference type="ARBA" id="ARBA00005120"/>
    </source>
</evidence>